<accession>A0ABV7VQ73</accession>
<evidence type="ECO:0008006" key="3">
    <source>
        <dbReference type="Google" id="ProtNLM"/>
    </source>
</evidence>
<dbReference type="Gene3D" id="2.130.10.10">
    <property type="entry name" value="YVTN repeat-like/Quinoprotein amine dehydrogenase"/>
    <property type="match status" value="1"/>
</dbReference>
<dbReference type="SUPFAM" id="SSF50998">
    <property type="entry name" value="Quinoprotein alcohol dehydrogenase-like"/>
    <property type="match status" value="1"/>
</dbReference>
<evidence type="ECO:0000313" key="2">
    <source>
        <dbReference type="Proteomes" id="UP001595722"/>
    </source>
</evidence>
<gene>
    <name evidence="1" type="ORF">ACFOMG_04335</name>
</gene>
<name>A0ABV7VQ73_9GAMM</name>
<evidence type="ECO:0000313" key="1">
    <source>
        <dbReference type="EMBL" id="MFC3679339.1"/>
    </source>
</evidence>
<organism evidence="1 2">
    <name type="scientific">Bacterioplanoides pacificum</name>
    <dbReference type="NCBI Taxonomy" id="1171596"/>
    <lineage>
        <taxon>Bacteria</taxon>
        <taxon>Pseudomonadati</taxon>
        <taxon>Pseudomonadota</taxon>
        <taxon>Gammaproteobacteria</taxon>
        <taxon>Oceanospirillales</taxon>
        <taxon>Oceanospirillaceae</taxon>
        <taxon>Bacterioplanoides</taxon>
    </lineage>
</organism>
<dbReference type="EMBL" id="JBHRYB010000003">
    <property type="protein sequence ID" value="MFC3679339.1"/>
    <property type="molecule type" value="Genomic_DNA"/>
</dbReference>
<reference evidence="2" key="1">
    <citation type="journal article" date="2019" name="Int. J. Syst. Evol. Microbiol.">
        <title>The Global Catalogue of Microorganisms (GCM) 10K type strain sequencing project: providing services to taxonomists for standard genome sequencing and annotation.</title>
        <authorList>
            <consortium name="The Broad Institute Genomics Platform"/>
            <consortium name="The Broad Institute Genome Sequencing Center for Infectious Disease"/>
            <person name="Wu L."/>
            <person name="Ma J."/>
        </authorList>
    </citation>
    <scope>NUCLEOTIDE SEQUENCE [LARGE SCALE GENOMIC DNA]</scope>
    <source>
        <strain evidence="2">KCTC 42424</strain>
    </source>
</reference>
<dbReference type="InterPro" id="IPR011047">
    <property type="entry name" value="Quinoprotein_ADH-like_sf"/>
</dbReference>
<dbReference type="InterPro" id="IPR015943">
    <property type="entry name" value="WD40/YVTN_repeat-like_dom_sf"/>
</dbReference>
<keyword evidence="2" id="KW-1185">Reference proteome</keyword>
<dbReference type="Proteomes" id="UP001595722">
    <property type="component" value="Unassembled WGS sequence"/>
</dbReference>
<sequence length="669" mass="74876">MTPPAIHSYGASAWRLASRHNQLFHSADDRYLLCYASAWQFVELIDLSTGQPAAQQYPYDERCKHRQTFDPHSGEPHPHRFMAFAEANNQLAVVQAERLTLAPLNQLHQGRSCELLAPACALAISACGSRIAVALENGLLLLFDQALNEVQRHQLELPALQLSFNPHAGQLAIYAAAGRSQRIWLLEEPSQLTRLSGARGSLAGWCWYQHELLLACGKQLYRWQSGSSRLQLWYQADSAVGLIGADQQRLIFTQQQQLVALDWHTAEPLWQRDYDPAVGVALQSGRLAYVENGLLQVLDIVSQQQLACFRSPARAFDELSLSHDGRSLCASSWDRALYRWSLEQGDSSHPLAAADSLQQWYPLADSQQWLTQHPQQLLLWQAGQRYPLRQLPLADCRLLVVDDTQQQFWAVEGEQLGCYSLTDGTLLRRLTVTLPPGDPACLLLADEQRLLYISACDFLKHGQLLLIQRDSGERLNQLALPPDIVAACLAEQQLWLQSANGDRYRVCLQSLQLIQASHYQRHYDATMQPGVVTVNSLSPCHRLLLEYGDLQPAAEQSCGLCWLRVVDLHNNQQLVLEKQYPSEILLACFSADESRVLTVHKDAAGGYQLCITGLNDVCTAELSDLPLAQGPQPLGYLAPRPDFIRPLAHNQAVIVGFDDGRFVQLDLNL</sequence>
<comment type="caution">
    <text evidence="1">The sequence shown here is derived from an EMBL/GenBank/DDBJ whole genome shotgun (WGS) entry which is preliminary data.</text>
</comment>
<proteinExistence type="predicted"/>
<dbReference type="RefSeq" id="WP_376864995.1">
    <property type="nucleotide sequence ID" value="NZ_JBHRYB010000003.1"/>
</dbReference>
<protein>
    <recommendedName>
        <fullName evidence="3">WD40 repeat domain-containing protein</fullName>
    </recommendedName>
</protein>